<evidence type="ECO:0000256" key="1">
    <source>
        <dbReference type="SAM" id="MobiDB-lite"/>
    </source>
</evidence>
<comment type="caution">
    <text evidence="3">The sequence shown here is derived from an EMBL/GenBank/DDBJ whole genome shotgun (WGS) entry which is preliminary data.</text>
</comment>
<dbReference type="EMBL" id="PGEZ01000001">
    <property type="protein sequence ID" value="PJJ58140.1"/>
    <property type="molecule type" value="Genomic_DNA"/>
</dbReference>
<keyword evidence="4" id="KW-1185">Reference proteome</keyword>
<protein>
    <submittedName>
        <fullName evidence="3">Capsular polysaccharide biosynthesis protein</fullName>
    </submittedName>
</protein>
<dbReference type="Proteomes" id="UP000230842">
    <property type="component" value="Unassembled WGS sequence"/>
</dbReference>
<name>A0A0B2BVK3_9ACTN</name>
<evidence type="ECO:0000313" key="3">
    <source>
        <dbReference type="EMBL" id="PJJ58140.1"/>
    </source>
</evidence>
<dbReference type="InterPro" id="IPR049625">
    <property type="entry name" value="Glyco_transf_61_cat"/>
</dbReference>
<gene>
    <name evidence="3" type="ORF">CLV56_2385</name>
</gene>
<feature type="domain" description="Glycosyltransferase 61 catalytic" evidence="2">
    <location>
        <begin position="322"/>
        <end position="496"/>
    </location>
</feature>
<evidence type="ECO:0000259" key="2">
    <source>
        <dbReference type="Pfam" id="PF04577"/>
    </source>
</evidence>
<dbReference type="Pfam" id="PF04577">
    <property type="entry name" value="Glyco_transf_61"/>
    <property type="match status" value="1"/>
</dbReference>
<sequence>MVSLRRKPSRAGSTRTADGGLASHLPAGSVDTFERVVVIARRGPNDLGERVLDTFPDCETTVLSVRARPVWRLSERQVQHVPAPSLKAIEQHLRRSGPVDAIVDASDDPDLSHVRLWRRAWLHLRPGGVYVVLHPSGHAAGADIENLNRRLVAGTTSDGPGLAGSVEQVTATPGTTVAVKRGTHLLRLRDGEVDRALPTRRDGATTTLLARRKARSFAIRSTVRSHGARGPVDGLPEVMECPPLNLRHYEGRIAWASHSLLYTEGSVLPESFRWHLRDELTNAKLENVTDAFSVVPPEQNLVPREVLHGHYYFLDSPYPAAFGHITTEVLSRLWGWPQAKAQIPDLKAAFRLSWPNQRIPALETQLFTSFGIAPDDIVTVDRPVWLESVVGATPMWHQAAPQYVHPDIAETWSAITRNLAVEPPSSADKIFVSRRDTLAHRPCRNAPEVEAVFADHGFAIVYPEELSLPEQAGLFRGARVVAGFGGSGLFNVMHCAQLEHLIVLTHEAYIARNEHMFAAVLGGQLDYFWSPPEIEHPQDGYAAEAFKSAWSFDFEGNGAALRSLLASLG</sequence>
<evidence type="ECO:0000313" key="4">
    <source>
        <dbReference type="Proteomes" id="UP000230842"/>
    </source>
</evidence>
<feature type="region of interest" description="Disordered" evidence="1">
    <location>
        <begin position="1"/>
        <end position="24"/>
    </location>
</feature>
<accession>A0A0B2BVK3</accession>
<dbReference type="GO" id="GO:0016757">
    <property type="term" value="F:glycosyltransferase activity"/>
    <property type="evidence" value="ECO:0007669"/>
    <property type="project" value="InterPro"/>
</dbReference>
<reference evidence="3 4" key="1">
    <citation type="submission" date="2017-11" db="EMBL/GenBank/DDBJ databases">
        <title>Genomic Encyclopedia of Archaeal and Bacterial Type Strains, Phase II (KMG-II): From Individual Species to Whole Genera.</title>
        <authorList>
            <person name="Goeker M."/>
        </authorList>
    </citation>
    <scope>NUCLEOTIDE SEQUENCE [LARGE SCALE GENOMIC DNA]</scope>
    <source>
        <strain evidence="3 4">DSM 27763</strain>
    </source>
</reference>
<dbReference type="OrthoDB" id="5116883at2"/>
<dbReference type="RefSeq" id="WP_039339879.1">
    <property type="nucleotide sequence ID" value="NZ_PGEZ01000001.1"/>
</dbReference>
<dbReference type="AlphaFoldDB" id="A0A0B2BVK3"/>
<proteinExistence type="predicted"/>
<organism evidence="3 4">
    <name type="scientific">Mumia flava</name>
    <dbReference type="NCBI Taxonomy" id="1348852"/>
    <lineage>
        <taxon>Bacteria</taxon>
        <taxon>Bacillati</taxon>
        <taxon>Actinomycetota</taxon>
        <taxon>Actinomycetes</taxon>
        <taxon>Propionibacteriales</taxon>
        <taxon>Nocardioidaceae</taxon>
        <taxon>Mumia</taxon>
    </lineage>
</organism>